<dbReference type="InterPro" id="IPR009812">
    <property type="entry name" value="DUF1381"/>
</dbReference>
<evidence type="ECO:0000313" key="2">
    <source>
        <dbReference type="Proteomes" id="UP000665944"/>
    </source>
</evidence>
<name>A0A8X8KIL1_STAHO</name>
<dbReference type="AlphaFoldDB" id="A0A8X8KIL1"/>
<sequence length="92" mass="10795">MQYLIREFTDSTGHIHRHVEEPRENERMTLVEAEDMEEAKEKYKKITGLSECPNCKMLGGNLMAKDYSSPIEYMRCNHCGHNYHRLGGKYDV</sequence>
<dbReference type="EMBL" id="JAGHKT020000019">
    <property type="protein sequence ID" value="MCM5673140.1"/>
    <property type="molecule type" value="Genomic_DNA"/>
</dbReference>
<dbReference type="RefSeq" id="WP_247745195.1">
    <property type="nucleotide sequence ID" value="NZ_JAGHKT020000019.1"/>
</dbReference>
<keyword evidence="2" id="KW-1185">Reference proteome</keyword>
<dbReference type="Proteomes" id="UP000665944">
    <property type="component" value="Unassembled WGS sequence"/>
</dbReference>
<proteinExistence type="predicted"/>
<protein>
    <submittedName>
        <fullName evidence="1">DUF1381 domain-containing protein</fullName>
    </submittedName>
</protein>
<gene>
    <name evidence="1" type="ORF">J7T32_010355</name>
</gene>
<organism evidence="1 2">
    <name type="scientific">Staphylococcus hominis</name>
    <dbReference type="NCBI Taxonomy" id="1290"/>
    <lineage>
        <taxon>Bacteria</taxon>
        <taxon>Bacillati</taxon>
        <taxon>Bacillota</taxon>
        <taxon>Bacilli</taxon>
        <taxon>Bacillales</taxon>
        <taxon>Staphylococcaceae</taxon>
        <taxon>Staphylococcus</taxon>
    </lineage>
</organism>
<accession>A0A8X8KIL1</accession>
<comment type="caution">
    <text evidence="1">The sequence shown here is derived from an EMBL/GenBank/DDBJ whole genome shotgun (WGS) entry which is preliminary data.</text>
</comment>
<dbReference type="Pfam" id="PF07129">
    <property type="entry name" value="DUF1381"/>
    <property type="match status" value="1"/>
</dbReference>
<reference evidence="1 2" key="1">
    <citation type="submission" date="2022-06" db="EMBL/GenBank/DDBJ databases">
        <title>Staphylococcus hominis ShoR14 genome sequence.</title>
        <authorList>
            <person name="Yeo C.C."/>
            <person name="Chew C.H."/>
            <person name="Che Hamzah A.M."/>
            <person name="Al-Trad E.I."/>
        </authorList>
    </citation>
    <scope>NUCLEOTIDE SEQUENCE [LARGE SCALE GENOMIC DNA]</scope>
    <source>
        <strain evidence="1 2">ShoR14</strain>
    </source>
</reference>
<evidence type="ECO:0000313" key="1">
    <source>
        <dbReference type="EMBL" id="MCM5673140.1"/>
    </source>
</evidence>